<feature type="transmembrane region" description="Helical" evidence="1">
    <location>
        <begin position="48"/>
        <end position="73"/>
    </location>
</feature>
<keyword evidence="3" id="KW-1185">Reference proteome</keyword>
<keyword evidence="1" id="KW-0812">Transmembrane</keyword>
<dbReference type="AlphaFoldDB" id="A0A1M6TLP5"/>
<proteinExistence type="predicted"/>
<organism evidence="2 3">
    <name type="scientific">Rhodothermus profundi</name>
    <dbReference type="NCBI Taxonomy" id="633813"/>
    <lineage>
        <taxon>Bacteria</taxon>
        <taxon>Pseudomonadati</taxon>
        <taxon>Rhodothermota</taxon>
        <taxon>Rhodothermia</taxon>
        <taxon>Rhodothermales</taxon>
        <taxon>Rhodothermaceae</taxon>
        <taxon>Rhodothermus</taxon>
    </lineage>
</organism>
<keyword evidence="1" id="KW-0472">Membrane</keyword>
<reference evidence="3" key="1">
    <citation type="submission" date="2016-11" db="EMBL/GenBank/DDBJ databases">
        <authorList>
            <person name="Varghese N."/>
            <person name="Submissions S."/>
        </authorList>
    </citation>
    <scope>NUCLEOTIDE SEQUENCE [LARGE SCALE GENOMIC DNA]</scope>
    <source>
        <strain evidence="3">DSM 22212</strain>
    </source>
</reference>
<dbReference type="OrthoDB" id="10012242at2"/>
<keyword evidence="1" id="KW-1133">Transmembrane helix</keyword>
<dbReference type="RefSeq" id="WP_072715305.1">
    <property type="nucleotide sequence ID" value="NZ_FRAU01000004.1"/>
</dbReference>
<evidence type="ECO:0000256" key="1">
    <source>
        <dbReference type="SAM" id="Phobius"/>
    </source>
</evidence>
<sequence length="165" mass="17556">MVKGRAFTVALGLLLAGSVCTGYGQPAAWWGMQAKAVGGVGVMAEGPLGGGLHGTLGAGWLLLIADGFAGVTVRMDGRVDLLGRLHLMYMAGFWDGAATVVFGLELGVRVWLPGRRWAIEGGMIGVPRWKERLSGGPGRDEFTRRRVLQWDLLPNMGLVVRLGGR</sequence>
<protein>
    <recommendedName>
        <fullName evidence="4">Outer membrane protein beta-barrel domain-containing protein</fullName>
    </recommendedName>
</protein>
<dbReference type="Proteomes" id="UP000185812">
    <property type="component" value="Unassembled WGS sequence"/>
</dbReference>
<evidence type="ECO:0000313" key="3">
    <source>
        <dbReference type="Proteomes" id="UP000185812"/>
    </source>
</evidence>
<gene>
    <name evidence="2" type="ORF">SAMN04488087_1445</name>
</gene>
<name>A0A1M6TLP5_9BACT</name>
<accession>A0A1M6TLP5</accession>
<dbReference type="EMBL" id="FRAU01000004">
    <property type="protein sequence ID" value="SHK57823.1"/>
    <property type="molecule type" value="Genomic_DNA"/>
</dbReference>
<evidence type="ECO:0000313" key="2">
    <source>
        <dbReference type="EMBL" id="SHK57823.1"/>
    </source>
</evidence>
<feature type="transmembrane region" description="Helical" evidence="1">
    <location>
        <begin position="85"/>
        <end position="104"/>
    </location>
</feature>
<evidence type="ECO:0008006" key="4">
    <source>
        <dbReference type="Google" id="ProtNLM"/>
    </source>
</evidence>